<feature type="transmembrane region" description="Helical" evidence="1">
    <location>
        <begin position="90"/>
        <end position="106"/>
    </location>
</feature>
<keyword evidence="3" id="KW-1185">Reference proteome</keyword>
<proteinExistence type="predicted"/>
<keyword evidence="1" id="KW-0472">Membrane</keyword>
<dbReference type="EMBL" id="CAUYUJ010016704">
    <property type="protein sequence ID" value="CAK0868002.1"/>
    <property type="molecule type" value="Genomic_DNA"/>
</dbReference>
<evidence type="ECO:0000256" key="1">
    <source>
        <dbReference type="SAM" id="Phobius"/>
    </source>
</evidence>
<feature type="transmembrane region" description="Helical" evidence="1">
    <location>
        <begin position="30"/>
        <end position="52"/>
    </location>
</feature>
<comment type="caution">
    <text evidence="2">The sequence shown here is derived from an EMBL/GenBank/DDBJ whole genome shotgun (WGS) entry which is preliminary data.</text>
</comment>
<protein>
    <recommendedName>
        <fullName evidence="4">Very-long-chain (3R)-3-hydroxyacyl-CoA dehydratase</fullName>
    </recommendedName>
</protein>
<accession>A0ABN9V625</accession>
<evidence type="ECO:0008006" key="4">
    <source>
        <dbReference type="Google" id="ProtNLM"/>
    </source>
</evidence>
<evidence type="ECO:0000313" key="2">
    <source>
        <dbReference type="EMBL" id="CAK0868002.1"/>
    </source>
</evidence>
<dbReference type="Proteomes" id="UP001189429">
    <property type="component" value="Unassembled WGS sequence"/>
</dbReference>
<feature type="transmembrane region" description="Helical" evidence="1">
    <location>
        <begin position="59"/>
        <end position="84"/>
    </location>
</feature>
<keyword evidence="1" id="KW-1133">Transmembrane helix</keyword>
<evidence type="ECO:0000313" key="3">
    <source>
        <dbReference type="Proteomes" id="UP001189429"/>
    </source>
</evidence>
<keyword evidence="1" id="KW-0812">Transmembrane</keyword>
<reference evidence="2" key="1">
    <citation type="submission" date="2023-10" db="EMBL/GenBank/DDBJ databases">
        <authorList>
            <person name="Chen Y."/>
            <person name="Shah S."/>
            <person name="Dougan E. K."/>
            <person name="Thang M."/>
            <person name="Chan C."/>
        </authorList>
    </citation>
    <scope>NUCLEOTIDE SEQUENCE [LARGE SCALE GENOMIC DNA]</scope>
</reference>
<name>A0ABN9V625_9DINO</name>
<gene>
    <name evidence="2" type="ORF">PCOR1329_LOCUS54800</name>
</gene>
<organism evidence="2 3">
    <name type="scientific">Prorocentrum cordatum</name>
    <dbReference type="NCBI Taxonomy" id="2364126"/>
    <lineage>
        <taxon>Eukaryota</taxon>
        <taxon>Sar</taxon>
        <taxon>Alveolata</taxon>
        <taxon>Dinophyceae</taxon>
        <taxon>Prorocentrales</taxon>
        <taxon>Prorocentraceae</taxon>
        <taxon>Prorocentrum</taxon>
    </lineage>
</organism>
<sequence length="182" mass="21008">MHLMVSIFLVRVIGILVESYLTLRFVSPTLYFVGLVESYMVLCFVSPTLYFVGLVESYLVPYFGSLAGFYLMLCSVSPTLHFVGLVESRLLLYLVGQALHFVSLGTRRRQRPRAQSCLLLYFGSLGLYSMDPAEPCLYSGSLAPYTGRAWRWPARCRTWEAWRCIPRAWWRPACYCASWVWR</sequence>